<dbReference type="GO" id="GO:0035091">
    <property type="term" value="F:phosphatidylinositol binding"/>
    <property type="evidence" value="ECO:0007669"/>
    <property type="project" value="TreeGrafter"/>
</dbReference>
<feature type="compositionally biased region" description="Basic and acidic residues" evidence="4">
    <location>
        <begin position="426"/>
        <end position="435"/>
    </location>
</feature>
<dbReference type="FunFam" id="2.30.30.40:FF:000100">
    <property type="entry name" value="SH3 domain-containing YSC84-like protein 1"/>
    <property type="match status" value="1"/>
</dbReference>
<dbReference type="InterPro" id="IPR007461">
    <property type="entry name" value="Ysc84_actin-binding"/>
</dbReference>
<dbReference type="CDD" id="cd11525">
    <property type="entry name" value="SYLF_SH3YL1_like"/>
    <property type="match status" value="1"/>
</dbReference>
<dbReference type="FunCoup" id="S8F8F2">
    <property type="interactions" value="34"/>
</dbReference>
<feature type="compositionally biased region" description="Low complexity" evidence="4">
    <location>
        <begin position="415"/>
        <end position="425"/>
    </location>
</feature>
<evidence type="ECO:0000259" key="5">
    <source>
        <dbReference type="PROSITE" id="PS50002"/>
    </source>
</evidence>
<dbReference type="EMBL" id="KE504216">
    <property type="protein sequence ID" value="EPS95039.1"/>
    <property type="molecule type" value="Genomic_DNA"/>
</dbReference>
<evidence type="ECO:0000256" key="1">
    <source>
        <dbReference type="ARBA" id="ARBA00007761"/>
    </source>
</evidence>
<reference evidence="6 7" key="1">
    <citation type="journal article" date="2012" name="Science">
        <title>The Paleozoic origin of enzymatic lignin decomposition reconstructed from 31 fungal genomes.</title>
        <authorList>
            <person name="Floudas D."/>
            <person name="Binder M."/>
            <person name="Riley R."/>
            <person name="Barry K."/>
            <person name="Blanchette R.A."/>
            <person name="Henrissat B."/>
            <person name="Martinez A.T."/>
            <person name="Otillar R."/>
            <person name="Spatafora J.W."/>
            <person name="Yadav J.S."/>
            <person name="Aerts A."/>
            <person name="Benoit I."/>
            <person name="Boyd A."/>
            <person name="Carlson A."/>
            <person name="Copeland A."/>
            <person name="Coutinho P.M."/>
            <person name="de Vries R.P."/>
            <person name="Ferreira P."/>
            <person name="Findley K."/>
            <person name="Foster B."/>
            <person name="Gaskell J."/>
            <person name="Glotzer D."/>
            <person name="Gorecki P."/>
            <person name="Heitman J."/>
            <person name="Hesse C."/>
            <person name="Hori C."/>
            <person name="Igarashi K."/>
            <person name="Jurgens J.A."/>
            <person name="Kallen N."/>
            <person name="Kersten P."/>
            <person name="Kohler A."/>
            <person name="Kuees U."/>
            <person name="Kumar T.K.A."/>
            <person name="Kuo A."/>
            <person name="LaButti K."/>
            <person name="Larrondo L.F."/>
            <person name="Lindquist E."/>
            <person name="Ling A."/>
            <person name="Lombard V."/>
            <person name="Lucas S."/>
            <person name="Lundell T."/>
            <person name="Martin R."/>
            <person name="McLaughlin D.J."/>
            <person name="Morgenstern I."/>
            <person name="Morin E."/>
            <person name="Murat C."/>
            <person name="Nagy L.G."/>
            <person name="Nolan M."/>
            <person name="Ohm R.A."/>
            <person name="Patyshakuliyeva A."/>
            <person name="Rokas A."/>
            <person name="Ruiz-Duenas F.J."/>
            <person name="Sabat G."/>
            <person name="Salamov A."/>
            <person name="Samejima M."/>
            <person name="Schmutz J."/>
            <person name="Slot J.C."/>
            <person name="St John F."/>
            <person name="Stenlid J."/>
            <person name="Sun H."/>
            <person name="Sun S."/>
            <person name="Syed K."/>
            <person name="Tsang A."/>
            <person name="Wiebenga A."/>
            <person name="Young D."/>
            <person name="Pisabarro A."/>
            <person name="Eastwood D.C."/>
            <person name="Martin F."/>
            <person name="Cullen D."/>
            <person name="Grigoriev I.V."/>
            <person name="Hibbett D.S."/>
        </authorList>
    </citation>
    <scope>NUCLEOTIDE SEQUENCE</scope>
    <source>
        <strain evidence="7">FP-58527</strain>
    </source>
</reference>
<dbReference type="GO" id="GO:0030479">
    <property type="term" value="C:actin cortical patch"/>
    <property type="evidence" value="ECO:0007669"/>
    <property type="project" value="TreeGrafter"/>
</dbReference>
<feature type="region of interest" description="Disordered" evidence="4">
    <location>
        <begin position="235"/>
        <end position="403"/>
    </location>
</feature>
<keyword evidence="7" id="KW-1185">Reference proteome</keyword>
<dbReference type="SUPFAM" id="SSF50044">
    <property type="entry name" value="SH3-domain"/>
    <property type="match status" value="1"/>
</dbReference>
<dbReference type="Proteomes" id="UP000015241">
    <property type="component" value="Unassembled WGS sequence"/>
</dbReference>
<name>S8F8F2_FOMSC</name>
<gene>
    <name evidence="6" type="ORF">FOMPIDRAFT_1152531</name>
</gene>
<dbReference type="InterPro" id="IPR051702">
    <property type="entry name" value="SH3_domain_YSC84-like"/>
</dbReference>
<dbReference type="eggNOG" id="KOG1843">
    <property type="taxonomic scope" value="Eukaryota"/>
</dbReference>
<dbReference type="CDD" id="cd11842">
    <property type="entry name" value="SH3_Ysc84p_like"/>
    <property type="match status" value="1"/>
</dbReference>
<evidence type="ECO:0000256" key="2">
    <source>
        <dbReference type="ARBA" id="ARBA00022443"/>
    </source>
</evidence>
<feature type="compositionally biased region" description="Basic and acidic residues" evidence="4">
    <location>
        <begin position="382"/>
        <end position="394"/>
    </location>
</feature>
<proteinExistence type="inferred from homology"/>
<feature type="compositionally biased region" description="Basic and acidic residues" evidence="4">
    <location>
        <begin position="331"/>
        <end position="342"/>
    </location>
</feature>
<dbReference type="InParanoid" id="S8F8F2"/>
<dbReference type="Gene3D" id="2.30.30.40">
    <property type="entry name" value="SH3 Domains"/>
    <property type="match status" value="1"/>
</dbReference>
<sequence length="532" mass="56719">MKLNTPLPQPLPRECAKAAKIFKSFVDSGNNGLDGVIPRTVLQNAKGFAIFTIFKAGFLFSARAGSGIVIARLEDGSCSAPSAIGTAGLGVGSQAGAEMTDFLLVLNSRSAVRSFMSAGSLTLGGNMSIAVGPLGRNGEALGSVNSSGKMAAMYSYSKTRGLFGGISIEGSVIVERQDANAQAYHSDVSVKALLSGAVPPPEWAKPLINTLEACTGMPGHRPWLDEFRSPRDSQYAFDGIESPRNERPTPLDLGADSLSGAGTPQTEFGVGARPSPRKLRSRNSSFGFPPASWGKRKTSGAYFEDDFHDPTRAPVTGDIGGAGSSPAAQRTWEDRPSSRPDRLPNSAPGYFDTAFDTNHMSDEQLRRHPQLSLSGKAPARSSLEHGADAHDRNPFSRTRSNGVLDTTSHHRAFSAYAPSSLSSSESQRDPFGSREDLDDLSYSGKPPARITATLPPPKLTQKAELTRPLLPHEGVARAIALYNFDAVQPGDLSFNKGQVITVIKKSDDVNTWWTGKLDGREGIFPANFVEIV</sequence>
<dbReference type="SMART" id="SM00326">
    <property type="entry name" value="SH3"/>
    <property type="match status" value="1"/>
</dbReference>
<dbReference type="InterPro" id="IPR036028">
    <property type="entry name" value="SH3-like_dom_sf"/>
</dbReference>
<dbReference type="InterPro" id="IPR033643">
    <property type="entry name" value="SYLF_SH3YL1-like"/>
</dbReference>
<keyword evidence="2 3" id="KW-0728">SH3 domain</keyword>
<evidence type="ECO:0000313" key="6">
    <source>
        <dbReference type="EMBL" id="EPS95039.1"/>
    </source>
</evidence>
<dbReference type="Pfam" id="PF04366">
    <property type="entry name" value="Ysc84"/>
    <property type="match status" value="1"/>
</dbReference>
<dbReference type="GO" id="GO:0051017">
    <property type="term" value="P:actin filament bundle assembly"/>
    <property type="evidence" value="ECO:0007669"/>
    <property type="project" value="TreeGrafter"/>
</dbReference>
<feature type="region of interest" description="Disordered" evidence="4">
    <location>
        <begin position="415"/>
        <end position="454"/>
    </location>
</feature>
<dbReference type="Pfam" id="PF00018">
    <property type="entry name" value="SH3_1"/>
    <property type="match status" value="1"/>
</dbReference>
<evidence type="ECO:0000313" key="7">
    <source>
        <dbReference type="Proteomes" id="UP000015241"/>
    </source>
</evidence>
<dbReference type="HOGENOM" id="CLU_015320_2_2_1"/>
<dbReference type="PRINTS" id="PR00452">
    <property type="entry name" value="SH3DOMAIN"/>
</dbReference>
<dbReference type="AlphaFoldDB" id="S8F8F2"/>
<evidence type="ECO:0000256" key="4">
    <source>
        <dbReference type="SAM" id="MobiDB-lite"/>
    </source>
</evidence>
<dbReference type="GO" id="GO:0051015">
    <property type="term" value="F:actin filament binding"/>
    <property type="evidence" value="ECO:0007669"/>
    <property type="project" value="TreeGrafter"/>
</dbReference>
<dbReference type="PANTHER" id="PTHR15629:SF2">
    <property type="entry name" value="SH3 DOMAIN-CONTAINING YSC84-LIKE PROTEIN 1"/>
    <property type="match status" value="1"/>
</dbReference>
<comment type="similarity">
    <text evidence="1">Belongs to the SH3YL1 family.</text>
</comment>
<protein>
    <recommendedName>
        <fullName evidence="5">SH3 domain-containing protein</fullName>
    </recommendedName>
</protein>
<dbReference type="PANTHER" id="PTHR15629">
    <property type="entry name" value="SH3YL1 PROTEIN"/>
    <property type="match status" value="1"/>
</dbReference>
<dbReference type="GO" id="GO:0051666">
    <property type="term" value="P:actin cortical patch localization"/>
    <property type="evidence" value="ECO:0007669"/>
    <property type="project" value="TreeGrafter"/>
</dbReference>
<accession>S8F8F2</accession>
<dbReference type="PROSITE" id="PS50002">
    <property type="entry name" value="SH3"/>
    <property type="match status" value="1"/>
</dbReference>
<organism evidence="6 7">
    <name type="scientific">Fomitopsis schrenkii</name>
    <name type="common">Brown rot fungus</name>
    <dbReference type="NCBI Taxonomy" id="2126942"/>
    <lineage>
        <taxon>Eukaryota</taxon>
        <taxon>Fungi</taxon>
        <taxon>Dikarya</taxon>
        <taxon>Basidiomycota</taxon>
        <taxon>Agaricomycotina</taxon>
        <taxon>Agaricomycetes</taxon>
        <taxon>Polyporales</taxon>
        <taxon>Fomitopsis</taxon>
    </lineage>
</organism>
<evidence type="ECO:0000256" key="3">
    <source>
        <dbReference type="PROSITE-ProRule" id="PRU00192"/>
    </source>
</evidence>
<dbReference type="STRING" id="743788.S8F8F2"/>
<feature type="domain" description="SH3" evidence="5">
    <location>
        <begin position="473"/>
        <end position="532"/>
    </location>
</feature>
<dbReference type="OrthoDB" id="443981at2759"/>
<dbReference type="InterPro" id="IPR001452">
    <property type="entry name" value="SH3_domain"/>
</dbReference>